<dbReference type="RefSeq" id="XP_022257362.1">
    <property type="nucleotide sequence ID" value="XM_022401654.1"/>
</dbReference>
<dbReference type="Gene3D" id="2.60.40.10">
    <property type="entry name" value="Immunoglobulins"/>
    <property type="match status" value="2"/>
</dbReference>
<evidence type="ECO:0000313" key="5">
    <source>
        <dbReference type="RefSeq" id="XP_022257362.1"/>
    </source>
</evidence>
<keyword evidence="1" id="KW-0393">Immunoglobulin domain</keyword>
<dbReference type="SMART" id="SM00409">
    <property type="entry name" value="IG"/>
    <property type="match status" value="2"/>
</dbReference>
<dbReference type="Proteomes" id="UP000694941">
    <property type="component" value="Unplaced"/>
</dbReference>
<dbReference type="InterPro" id="IPR003598">
    <property type="entry name" value="Ig_sub2"/>
</dbReference>
<organism evidence="4 5">
    <name type="scientific">Limulus polyphemus</name>
    <name type="common">Atlantic horseshoe crab</name>
    <dbReference type="NCBI Taxonomy" id="6850"/>
    <lineage>
        <taxon>Eukaryota</taxon>
        <taxon>Metazoa</taxon>
        <taxon>Ecdysozoa</taxon>
        <taxon>Arthropoda</taxon>
        <taxon>Chelicerata</taxon>
        <taxon>Merostomata</taxon>
        <taxon>Xiphosura</taxon>
        <taxon>Limulidae</taxon>
        <taxon>Limulus</taxon>
    </lineage>
</organism>
<dbReference type="InterPro" id="IPR036179">
    <property type="entry name" value="Ig-like_dom_sf"/>
</dbReference>
<dbReference type="SUPFAM" id="SSF48726">
    <property type="entry name" value="Immunoglobulin"/>
    <property type="match status" value="2"/>
</dbReference>
<dbReference type="InterPro" id="IPR013783">
    <property type="entry name" value="Ig-like_fold"/>
</dbReference>
<evidence type="ECO:0000256" key="1">
    <source>
        <dbReference type="ARBA" id="ARBA00023319"/>
    </source>
</evidence>
<accession>A0ABM1TNA6</accession>
<name>A0ABM1TNA6_LIMPO</name>
<sequence>MRKKMNFFTLCFVEVLFISFNDGRDFPVISPFTFPTNVRLGEQVRVFCTVRRGIPPFSFAWFKEGEKLITGQHIEVENTDKYTSKLGILNVSTLDIGNYTCEITNQDGKDSATSRLIVEDSPEIQAFSFPDIPHLGTLVHVTCAITSGSQPVSFTWYKDNKTLETSQKLDVSKHQRFSVLEIGKLEASDNGNYTCIARNLVGQDSFSASLSVRGKEIVCKTETSSDLTCILTP</sequence>
<proteinExistence type="predicted"/>
<dbReference type="InterPro" id="IPR013098">
    <property type="entry name" value="Ig_I-set"/>
</dbReference>
<dbReference type="InterPro" id="IPR007110">
    <property type="entry name" value="Ig-like_dom"/>
</dbReference>
<feature type="domain" description="Ig-like" evidence="3">
    <location>
        <begin position="122"/>
        <end position="211"/>
    </location>
</feature>
<feature type="signal peptide" evidence="2">
    <location>
        <begin position="1"/>
        <end position="23"/>
    </location>
</feature>
<gene>
    <name evidence="5" type="primary">LOC106473161</name>
</gene>
<dbReference type="PANTHER" id="PTHR10075">
    <property type="entry name" value="BASIGIN RELATED"/>
    <property type="match status" value="1"/>
</dbReference>
<dbReference type="SMART" id="SM00408">
    <property type="entry name" value="IGc2"/>
    <property type="match status" value="2"/>
</dbReference>
<dbReference type="InterPro" id="IPR003599">
    <property type="entry name" value="Ig_sub"/>
</dbReference>
<evidence type="ECO:0000259" key="3">
    <source>
        <dbReference type="PROSITE" id="PS50835"/>
    </source>
</evidence>
<evidence type="ECO:0000313" key="4">
    <source>
        <dbReference type="Proteomes" id="UP000694941"/>
    </source>
</evidence>
<dbReference type="PANTHER" id="PTHR10075:SF101">
    <property type="entry name" value="ZWEI IG DOMAIN PROTEIN ZIG-3"/>
    <property type="match status" value="1"/>
</dbReference>
<dbReference type="Pfam" id="PF07679">
    <property type="entry name" value="I-set"/>
    <property type="match status" value="2"/>
</dbReference>
<feature type="chain" id="PRO_5046849755" evidence="2">
    <location>
        <begin position="24"/>
        <end position="233"/>
    </location>
</feature>
<keyword evidence="2" id="KW-0732">Signal</keyword>
<keyword evidence="4" id="KW-1185">Reference proteome</keyword>
<feature type="domain" description="Ig-like" evidence="3">
    <location>
        <begin position="27"/>
        <end position="118"/>
    </location>
</feature>
<dbReference type="PROSITE" id="PS50835">
    <property type="entry name" value="IG_LIKE"/>
    <property type="match status" value="2"/>
</dbReference>
<evidence type="ECO:0000256" key="2">
    <source>
        <dbReference type="SAM" id="SignalP"/>
    </source>
</evidence>
<reference evidence="5" key="1">
    <citation type="submission" date="2025-08" db="UniProtKB">
        <authorList>
            <consortium name="RefSeq"/>
        </authorList>
    </citation>
    <scope>IDENTIFICATION</scope>
    <source>
        <tissue evidence="5">Muscle</tissue>
    </source>
</reference>
<protein>
    <submittedName>
        <fullName evidence="5">Transmembrane and immunoglobulin domain-containing protein 1-like</fullName>
    </submittedName>
</protein>
<dbReference type="GeneID" id="106473161"/>